<evidence type="ECO:0000259" key="6">
    <source>
        <dbReference type="Pfam" id="PF00593"/>
    </source>
</evidence>
<dbReference type="Proteomes" id="UP000306147">
    <property type="component" value="Unassembled WGS sequence"/>
</dbReference>
<dbReference type="NCBIfam" id="TIGR01782">
    <property type="entry name" value="TonB-Xanth-Caul"/>
    <property type="match status" value="1"/>
</dbReference>
<dbReference type="InterPro" id="IPR012910">
    <property type="entry name" value="Plug_dom"/>
</dbReference>
<feature type="domain" description="TonB-dependent receptor plug" evidence="7">
    <location>
        <begin position="60"/>
        <end position="160"/>
    </location>
</feature>
<evidence type="ECO:0000256" key="5">
    <source>
        <dbReference type="SAM" id="SignalP"/>
    </source>
</evidence>
<protein>
    <submittedName>
        <fullName evidence="8">TonB-dependent receptor</fullName>
    </submittedName>
</protein>
<proteinExistence type="inferred from homology"/>
<dbReference type="Gene3D" id="2.170.130.10">
    <property type="entry name" value="TonB-dependent receptor, plug domain"/>
    <property type="match status" value="1"/>
</dbReference>
<dbReference type="PANTHER" id="PTHR40980:SF3">
    <property type="entry name" value="TONB-DEPENDENT RECEPTOR-LIKE BETA-BARREL DOMAIN-CONTAINING PROTEIN"/>
    <property type="match status" value="1"/>
</dbReference>
<feature type="signal peptide" evidence="5">
    <location>
        <begin position="1"/>
        <end position="22"/>
    </location>
</feature>
<name>A0A4S1X2M6_9SPHN</name>
<comment type="caution">
    <text evidence="8">The sequence shown here is derived from an EMBL/GenBank/DDBJ whole genome shotgun (WGS) entry which is preliminary data.</text>
</comment>
<dbReference type="InterPro" id="IPR036942">
    <property type="entry name" value="Beta-barrel_TonB_sf"/>
</dbReference>
<sequence>MITKYRYSLLMTAALIASPAAAQVVDQAAVEAGEAQEASQDIVVTGIRASLQASQNIKRGADGVVDAVSAEDVGKFPDSNVAEALQRITGVAIDRSGGEGRSITVRGLGPEYNTVLLNGRTVATDNAGREFSFDILAADVIQTAEVYKTVDPKTQSGGIGSVVNIKTFKPLDRPEGLSGTLSLAGQEDILRKKLGFETGGTASWSDGTSFGIALGGTYSERHSAIDSFSTSGYALRDGINPAIAGDTGNPGDIMVAAPATSSGLTPASLVAIPAGSRVQQEAVFNRGRETRKRLALNGALEVLPTDRLRISLDGLFARFEVENVNARQSNFFSPPYIDPKFDENGTAISFSRPGADFVARNPLIAGAVGQSQNDNVNNGSNSVAKTYATGANIAYDVTDRLKISVDGSWSKSTSEGDDYFLVLGELAPESPFVQAPTDKGISTVTNLGGLTDKSLQRLHYAGNGKYKRSDEIKEFRFDASWKLEKGPLRTLSVGALRSDREKSFFGFRQKDFSQYGLSYSSIGCLYCGYTVPFDTSIQNEYSFSGYLKGVEGADKAPPAMLVASAADIFRELNNPANLANSNYGRNNPAGLAALLANIGSSGLDPARGLWSQFRYPQGDSGVREKTFEAYLNTNWGGDFGGEMPWSANAGFRIAFTDATSSGFVVPVLQIRESAGDTGLVVIEGPSEFNSVSNDYVNFLPAFNLKLEPAKDMVLRFAYSKSVTRPTLTALGLNQDYGGRSNAPTSGGGNPLLQAYEANNFDVAYEWYYDRFSFLAITAFYKKLGNFIETSTLPVSRPILFPAGNGGRTQDEVINVTFQDTRQRNGLSGSLAGIEAALQKTVNSGPLKGLGGILNYTYVHSKRDNAPAGDLGFNGFTPHTANATVFYENGPISARIAYNYRSEFLVLAQGAYSEPQQREAFGQTDFTIGYIINREFQIFAEGVNVFSEDTRDFSRFKNRVLYYEATPPRYSIGIRGKF</sequence>
<keyword evidence="4" id="KW-0798">TonB box</keyword>
<dbReference type="Pfam" id="PF00593">
    <property type="entry name" value="TonB_dep_Rec_b-barrel"/>
    <property type="match status" value="1"/>
</dbReference>
<dbReference type="AlphaFoldDB" id="A0A4S1X2M6"/>
<keyword evidence="3" id="KW-0998">Cell outer membrane</keyword>
<accession>A0A4S1X2M6</accession>
<dbReference type="InterPro" id="IPR037066">
    <property type="entry name" value="Plug_dom_sf"/>
</dbReference>
<keyword evidence="5" id="KW-0732">Signal</keyword>
<dbReference type="InterPro" id="IPR010104">
    <property type="entry name" value="TonB_rcpt_bac"/>
</dbReference>
<evidence type="ECO:0000313" key="9">
    <source>
        <dbReference type="Proteomes" id="UP000306147"/>
    </source>
</evidence>
<evidence type="ECO:0000256" key="3">
    <source>
        <dbReference type="ARBA" id="ARBA00023237"/>
    </source>
</evidence>
<dbReference type="OrthoDB" id="5476657at2"/>
<dbReference type="RefSeq" id="WP_135965409.1">
    <property type="nucleotide sequence ID" value="NZ_SRXT01000008.1"/>
</dbReference>
<reference evidence="8 9" key="1">
    <citation type="submission" date="2019-04" db="EMBL/GenBank/DDBJ databases">
        <title>Sphingomonas psychrotolerans sp. nov., isolated from soil in the Tianshan Mountains, Xinjiang, China.</title>
        <authorList>
            <person name="Luo Y."/>
            <person name="Sheng H."/>
        </authorList>
    </citation>
    <scope>NUCLEOTIDE SEQUENCE [LARGE SCALE GENOMIC DNA]</scope>
    <source>
        <strain evidence="8 9">ZFGT-11</strain>
    </source>
</reference>
<keyword evidence="2 4" id="KW-0472">Membrane</keyword>
<comment type="similarity">
    <text evidence="4">Belongs to the TonB-dependent receptor family.</text>
</comment>
<feature type="chain" id="PRO_5020301388" evidence="5">
    <location>
        <begin position="23"/>
        <end position="977"/>
    </location>
</feature>
<evidence type="ECO:0000256" key="4">
    <source>
        <dbReference type="RuleBase" id="RU003357"/>
    </source>
</evidence>
<keyword evidence="9" id="KW-1185">Reference proteome</keyword>
<dbReference type="Pfam" id="PF07715">
    <property type="entry name" value="Plug"/>
    <property type="match status" value="1"/>
</dbReference>
<organism evidence="8 9">
    <name type="scientific">Sphingomonas gei</name>
    <dbReference type="NCBI Taxonomy" id="1395960"/>
    <lineage>
        <taxon>Bacteria</taxon>
        <taxon>Pseudomonadati</taxon>
        <taxon>Pseudomonadota</taxon>
        <taxon>Alphaproteobacteria</taxon>
        <taxon>Sphingomonadales</taxon>
        <taxon>Sphingomonadaceae</taxon>
        <taxon>Sphingomonas</taxon>
    </lineage>
</organism>
<evidence type="ECO:0000256" key="1">
    <source>
        <dbReference type="ARBA" id="ARBA00004442"/>
    </source>
</evidence>
<feature type="domain" description="TonB-dependent receptor-like beta-barrel" evidence="6">
    <location>
        <begin position="568"/>
        <end position="943"/>
    </location>
</feature>
<keyword evidence="8" id="KW-0675">Receptor</keyword>
<evidence type="ECO:0000313" key="8">
    <source>
        <dbReference type="EMBL" id="TGX49585.1"/>
    </source>
</evidence>
<dbReference type="PANTHER" id="PTHR40980">
    <property type="entry name" value="PLUG DOMAIN-CONTAINING PROTEIN"/>
    <property type="match status" value="1"/>
</dbReference>
<dbReference type="GO" id="GO:0009279">
    <property type="term" value="C:cell outer membrane"/>
    <property type="evidence" value="ECO:0007669"/>
    <property type="project" value="UniProtKB-SubCell"/>
</dbReference>
<evidence type="ECO:0000259" key="7">
    <source>
        <dbReference type="Pfam" id="PF07715"/>
    </source>
</evidence>
<comment type="subcellular location">
    <subcellularLocation>
        <location evidence="1 4">Cell outer membrane</location>
    </subcellularLocation>
</comment>
<evidence type="ECO:0000256" key="2">
    <source>
        <dbReference type="ARBA" id="ARBA00023136"/>
    </source>
</evidence>
<dbReference type="EMBL" id="SRXT01000008">
    <property type="protein sequence ID" value="TGX49585.1"/>
    <property type="molecule type" value="Genomic_DNA"/>
</dbReference>
<dbReference type="Gene3D" id="2.40.170.20">
    <property type="entry name" value="TonB-dependent receptor, beta-barrel domain"/>
    <property type="match status" value="1"/>
</dbReference>
<gene>
    <name evidence="8" type="ORF">E5A73_18895</name>
</gene>
<dbReference type="SUPFAM" id="SSF56935">
    <property type="entry name" value="Porins"/>
    <property type="match status" value="1"/>
</dbReference>
<dbReference type="InterPro" id="IPR000531">
    <property type="entry name" value="Beta-barrel_TonB"/>
</dbReference>